<comment type="caution">
    <text evidence="6">The sequence shown here is derived from an EMBL/GenBank/DDBJ whole genome shotgun (WGS) entry which is preliminary data.</text>
</comment>
<evidence type="ECO:0000313" key="7">
    <source>
        <dbReference type="Proteomes" id="UP001610446"/>
    </source>
</evidence>
<keyword evidence="1" id="KW-0285">Flavoprotein</keyword>
<gene>
    <name evidence="6" type="ORF">BJY01DRAFT_226850</name>
</gene>
<dbReference type="PANTHER" id="PTHR46720:SF1">
    <property type="entry name" value="HYDROXYLASE, PUTATIVE (AFU_ORTHOLOGUE AFUA_8G06050)-RELATED"/>
    <property type="match status" value="1"/>
</dbReference>
<evidence type="ECO:0000256" key="2">
    <source>
        <dbReference type="ARBA" id="ARBA00022827"/>
    </source>
</evidence>
<dbReference type="Gene3D" id="3.50.50.60">
    <property type="entry name" value="FAD/NAD(P)-binding domain"/>
    <property type="match status" value="1"/>
</dbReference>
<evidence type="ECO:0000313" key="6">
    <source>
        <dbReference type="EMBL" id="KAL2830972.1"/>
    </source>
</evidence>
<sequence>MSTHIAIIGAGLSGLTLALALHAQNIPCTLYEARSAPLNIGGAIMLSPNALRILDTLGVFARIKPDGYAFDTLYFRSQEDTPLDTFEFGSEAKYGFPGFRVYRHVLIRELSAMVAEAGVEIQYQKKFTRVLEESESGVTWEFDDGATASASCLVGADGIHSRVRGYLYPDLQPTFTHTMAVTAAVPTAQLKVPSDGSYGLPVTILNRTHGAFVIAPQQADGSEVLIGRQKRAAQLDREGWDRLINDKEWCIDFLRDSAEDFPPIVRNAVSEISTDKINLWPFYIVPKLESWASASARVVILGDAAHAIPPSAGQGINQGFEDVYTFALILARLNVNDQGEGALRRVLRGWQAGRQERIDQVMVLNAQIDRRRGPKVPGQEDEESKPFELEWLYKVDFEEMVDGWLANA</sequence>
<dbReference type="Proteomes" id="UP001610446">
    <property type="component" value="Unassembled WGS sequence"/>
</dbReference>
<dbReference type="PRINTS" id="PR00420">
    <property type="entry name" value="RNGMNOXGNASE"/>
</dbReference>
<reference evidence="6 7" key="1">
    <citation type="submission" date="2024-07" db="EMBL/GenBank/DDBJ databases">
        <title>Section-level genome sequencing and comparative genomics of Aspergillus sections Usti and Cavernicolus.</title>
        <authorList>
            <consortium name="Lawrence Berkeley National Laboratory"/>
            <person name="Nybo J.L."/>
            <person name="Vesth T.C."/>
            <person name="Theobald S."/>
            <person name="Frisvad J.C."/>
            <person name="Larsen T.O."/>
            <person name="Kjaerboelling I."/>
            <person name="Rothschild-Mancinelli K."/>
            <person name="Lyhne E.K."/>
            <person name="Kogle M.E."/>
            <person name="Barry K."/>
            <person name="Clum A."/>
            <person name="Na H."/>
            <person name="Ledsgaard L."/>
            <person name="Lin J."/>
            <person name="Lipzen A."/>
            <person name="Kuo A."/>
            <person name="Riley R."/>
            <person name="Mondo S."/>
            <person name="Labutti K."/>
            <person name="Haridas S."/>
            <person name="Pangalinan J."/>
            <person name="Salamov A.A."/>
            <person name="Simmons B.A."/>
            <person name="Magnuson J.K."/>
            <person name="Chen J."/>
            <person name="Drula E."/>
            <person name="Henrissat B."/>
            <person name="Wiebenga A."/>
            <person name="Lubbers R.J."/>
            <person name="Gomes A.C."/>
            <person name="Makela M.R."/>
            <person name="Stajich J."/>
            <person name="Grigoriev I.V."/>
            <person name="Mortensen U.H."/>
            <person name="De Vries R.P."/>
            <person name="Baker S.E."/>
            <person name="Andersen M.R."/>
        </authorList>
    </citation>
    <scope>NUCLEOTIDE SEQUENCE [LARGE SCALE GENOMIC DNA]</scope>
    <source>
        <strain evidence="6 7">CBS 123904</strain>
    </source>
</reference>
<feature type="signal peptide" evidence="4">
    <location>
        <begin position="1"/>
        <end position="18"/>
    </location>
</feature>
<keyword evidence="3" id="KW-0560">Oxidoreductase</keyword>
<keyword evidence="7" id="KW-1185">Reference proteome</keyword>
<feature type="chain" id="PRO_5046068062" evidence="4">
    <location>
        <begin position="19"/>
        <end position="408"/>
    </location>
</feature>
<evidence type="ECO:0000256" key="1">
    <source>
        <dbReference type="ARBA" id="ARBA00022630"/>
    </source>
</evidence>
<organism evidence="6 7">
    <name type="scientific">Aspergillus pseudoustus</name>
    <dbReference type="NCBI Taxonomy" id="1810923"/>
    <lineage>
        <taxon>Eukaryota</taxon>
        <taxon>Fungi</taxon>
        <taxon>Dikarya</taxon>
        <taxon>Ascomycota</taxon>
        <taxon>Pezizomycotina</taxon>
        <taxon>Eurotiomycetes</taxon>
        <taxon>Eurotiomycetidae</taxon>
        <taxon>Eurotiales</taxon>
        <taxon>Aspergillaceae</taxon>
        <taxon>Aspergillus</taxon>
        <taxon>Aspergillus subgen. Nidulantes</taxon>
    </lineage>
</organism>
<dbReference type="Pfam" id="PF01494">
    <property type="entry name" value="FAD_binding_3"/>
    <property type="match status" value="1"/>
</dbReference>
<dbReference type="InterPro" id="IPR002938">
    <property type="entry name" value="FAD-bd"/>
</dbReference>
<keyword evidence="4" id="KW-0732">Signal</keyword>
<feature type="domain" description="FAD-binding" evidence="5">
    <location>
        <begin position="3"/>
        <end position="333"/>
    </location>
</feature>
<accession>A0ABR4ITN6</accession>
<name>A0ABR4ITN6_9EURO</name>
<dbReference type="EMBL" id="JBFXLU010000294">
    <property type="protein sequence ID" value="KAL2830972.1"/>
    <property type="molecule type" value="Genomic_DNA"/>
</dbReference>
<keyword evidence="2" id="KW-0274">FAD</keyword>
<proteinExistence type="predicted"/>
<dbReference type="SUPFAM" id="SSF51905">
    <property type="entry name" value="FAD/NAD(P)-binding domain"/>
    <property type="match status" value="1"/>
</dbReference>
<evidence type="ECO:0000259" key="5">
    <source>
        <dbReference type="Pfam" id="PF01494"/>
    </source>
</evidence>
<evidence type="ECO:0000256" key="3">
    <source>
        <dbReference type="ARBA" id="ARBA00023002"/>
    </source>
</evidence>
<dbReference type="InterPro" id="IPR036188">
    <property type="entry name" value="FAD/NAD-bd_sf"/>
</dbReference>
<evidence type="ECO:0000256" key="4">
    <source>
        <dbReference type="SAM" id="SignalP"/>
    </source>
</evidence>
<protein>
    <submittedName>
        <fullName evidence="6">FAD dependent oxidoreductase</fullName>
    </submittedName>
</protein>
<dbReference type="InterPro" id="IPR051104">
    <property type="entry name" value="FAD_monoxygenase"/>
</dbReference>
<dbReference type="PANTHER" id="PTHR46720">
    <property type="entry name" value="HYDROXYLASE, PUTATIVE (AFU_ORTHOLOGUE AFUA_3G01460)-RELATED"/>
    <property type="match status" value="1"/>
</dbReference>